<name>A0A9N9GMP5_9GLOM</name>
<proteinExistence type="predicted"/>
<dbReference type="Proteomes" id="UP000789572">
    <property type="component" value="Unassembled WGS sequence"/>
</dbReference>
<sequence length="637" mass="72070">MSNFEFSDMDIEEDFVGGDDDFTDNLAIFTNNFKKTYSNVLAGALQDDDEEENDIDWDEYYRTSSQVYSITQEKVIAPMSTFTPCVVLDLIDGEVKRCNGTERLCSIRQLGGMWEIDGNDNAVKDRHDLLGVCHQHFMFDQNQLHPKQHKSRNPIVNGDFVRSHNCLFCNAIKTFSFSRGTGCSEHSAKVNGYNVQVPCLGADCIFTEGSIAQKHSSGYRARYICTKCFQQQGGHLREKVSRNKEFVSCGERGEHRNSNDIRDALHDIGKWIMSVSESNNRQLQENLLLLLEPVLAVLHKDNQANTSEAIWLKKLLVGTALKLGKVDLTYAVTPEAPETPSITGKALGKRIASSYSKIQENQKQLEEPSSYKDYCDALPDHLCDFFQGLFTELQEKKLAAVNKKRRQRTLPLKDIDADQITRTTTLFVSMILTITFPGLKIWLTHIMSSICQKPKLLPYLWQILYGAKVISYCKRHENRLELNRAHHVDPTSKIIRGTQHIFNLAVIDNIDFAALTFKSGNIFDTPRKTSHATLRLLIQFTLPNSPNDIMEESTDQPLIGESLFTENLLTKFEMAFNEMSNDAFNLESLHEKINNNTPVGCNNIPDPHIVILAPGEPPSCDGNVHAACEMYRSDLQI</sequence>
<evidence type="ECO:0000313" key="1">
    <source>
        <dbReference type="EMBL" id="CAG8616850.1"/>
    </source>
</evidence>
<dbReference type="AlphaFoldDB" id="A0A9N9GMP5"/>
<dbReference type="EMBL" id="CAJVPJ010002252">
    <property type="protein sequence ID" value="CAG8616850.1"/>
    <property type="molecule type" value="Genomic_DNA"/>
</dbReference>
<organism evidence="1 2">
    <name type="scientific">Paraglomus occultum</name>
    <dbReference type="NCBI Taxonomy" id="144539"/>
    <lineage>
        <taxon>Eukaryota</taxon>
        <taxon>Fungi</taxon>
        <taxon>Fungi incertae sedis</taxon>
        <taxon>Mucoromycota</taxon>
        <taxon>Glomeromycotina</taxon>
        <taxon>Glomeromycetes</taxon>
        <taxon>Paraglomerales</taxon>
        <taxon>Paraglomeraceae</taxon>
        <taxon>Paraglomus</taxon>
    </lineage>
</organism>
<reference evidence="1" key="1">
    <citation type="submission" date="2021-06" db="EMBL/GenBank/DDBJ databases">
        <authorList>
            <person name="Kallberg Y."/>
            <person name="Tangrot J."/>
            <person name="Rosling A."/>
        </authorList>
    </citation>
    <scope>NUCLEOTIDE SEQUENCE</scope>
    <source>
        <strain evidence="1">IA702</strain>
    </source>
</reference>
<protein>
    <submittedName>
        <fullName evidence="1">1257_t:CDS:1</fullName>
    </submittedName>
</protein>
<evidence type="ECO:0000313" key="2">
    <source>
        <dbReference type="Proteomes" id="UP000789572"/>
    </source>
</evidence>
<feature type="non-terminal residue" evidence="1">
    <location>
        <position position="637"/>
    </location>
</feature>
<keyword evidence="2" id="KW-1185">Reference proteome</keyword>
<dbReference type="OrthoDB" id="2422475at2759"/>
<gene>
    <name evidence="1" type="ORF">POCULU_LOCUS8228</name>
</gene>
<comment type="caution">
    <text evidence="1">The sequence shown here is derived from an EMBL/GenBank/DDBJ whole genome shotgun (WGS) entry which is preliminary data.</text>
</comment>
<accession>A0A9N9GMP5</accession>